<organism evidence="2 3">
    <name type="scientific">Anoxybacillus tengchongensis</name>
    <dbReference type="NCBI Taxonomy" id="576944"/>
    <lineage>
        <taxon>Bacteria</taxon>
        <taxon>Bacillati</taxon>
        <taxon>Bacillota</taxon>
        <taxon>Bacilli</taxon>
        <taxon>Bacillales</taxon>
        <taxon>Anoxybacillaceae</taxon>
        <taxon>Anoxybacillus</taxon>
    </lineage>
</organism>
<keyword evidence="1" id="KW-0812">Transmembrane</keyword>
<evidence type="ECO:0000313" key="2">
    <source>
        <dbReference type="EMBL" id="MBB6175232.1"/>
    </source>
</evidence>
<proteinExistence type="predicted"/>
<dbReference type="EMBL" id="JACHES010000001">
    <property type="protein sequence ID" value="MBB6175232.1"/>
    <property type="molecule type" value="Genomic_DNA"/>
</dbReference>
<comment type="caution">
    <text evidence="2">The sequence shown here is derived from an EMBL/GenBank/DDBJ whole genome shotgun (WGS) entry which is preliminary data.</text>
</comment>
<dbReference type="AlphaFoldDB" id="A0A7X0D818"/>
<dbReference type="Proteomes" id="UP000523528">
    <property type="component" value="Unassembled WGS sequence"/>
</dbReference>
<evidence type="ECO:0000256" key="1">
    <source>
        <dbReference type="SAM" id="Phobius"/>
    </source>
</evidence>
<sequence>MTYRLRGDGGRFGRLVYANEIACLFCIVIYVQFLFTLEEAGVVFRLYMLLFAFLVMEQMGGCT</sequence>
<feature type="transmembrane region" description="Helical" evidence="1">
    <location>
        <begin position="12"/>
        <end position="34"/>
    </location>
</feature>
<accession>A0A7X0D818</accession>
<keyword evidence="3" id="KW-1185">Reference proteome</keyword>
<gene>
    <name evidence="2" type="ORF">HNQ82_000042</name>
</gene>
<evidence type="ECO:0000313" key="3">
    <source>
        <dbReference type="Proteomes" id="UP000523528"/>
    </source>
</evidence>
<feature type="transmembrane region" description="Helical" evidence="1">
    <location>
        <begin position="40"/>
        <end position="56"/>
    </location>
</feature>
<reference evidence="2 3" key="1">
    <citation type="submission" date="2020-08" db="EMBL/GenBank/DDBJ databases">
        <title>Genomic Encyclopedia of Type Strains, Phase IV (KMG-IV): sequencing the most valuable type-strain genomes for metagenomic binning, comparative biology and taxonomic classification.</title>
        <authorList>
            <person name="Goeker M."/>
        </authorList>
    </citation>
    <scope>NUCLEOTIDE SEQUENCE [LARGE SCALE GENOMIC DNA]</scope>
    <source>
        <strain evidence="2 3">DSM 23211</strain>
    </source>
</reference>
<keyword evidence="1" id="KW-0472">Membrane</keyword>
<dbReference type="RefSeq" id="WP_343053369.1">
    <property type="nucleotide sequence ID" value="NZ_JACHES010000001.1"/>
</dbReference>
<protein>
    <submittedName>
        <fullName evidence="2">Uncharacterized protein</fullName>
    </submittedName>
</protein>
<keyword evidence="1" id="KW-1133">Transmembrane helix</keyword>
<name>A0A7X0D818_9BACL</name>